<evidence type="ECO:0000256" key="1">
    <source>
        <dbReference type="SAM" id="SignalP"/>
    </source>
</evidence>
<gene>
    <name evidence="2" type="ORF">GCM10008939_23150</name>
</gene>
<reference evidence="2" key="2">
    <citation type="submission" date="2020-09" db="EMBL/GenBank/DDBJ databases">
        <authorList>
            <person name="Sun Q."/>
            <person name="Ohkuma M."/>
        </authorList>
    </citation>
    <scope>NUCLEOTIDE SEQUENCE</scope>
    <source>
        <strain evidence="2">JCM 14371</strain>
    </source>
</reference>
<keyword evidence="3" id="KW-1185">Reference proteome</keyword>
<proteinExistence type="predicted"/>
<dbReference type="EMBL" id="BMOE01000007">
    <property type="protein sequence ID" value="GGJ78620.1"/>
    <property type="molecule type" value="Genomic_DNA"/>
</dbReference>
<evidence type="ECO:0000313" key="2">
    <source>
        <dbReference type="EMBL" id="GGJ78620.1"/>
    </source>
</evidence>
<organism evidence="2 3">
    <name type="scientific">Deinococcus aquiradiocola</name>
    <dbReference type="NCBI Taxonomy" id="393059"/>
    <lineage>
        <taxon>Bacteria</taxon>
        <taxon>Thermotogati</taxon>
        <taxon>Deinococcota</taxon>
        <taxon>Deinococci</taxon>
        <taxon>Deinococcales</taxon>
        <taxon>Deinococcaceae</taxon>
        <taxon>Deinococcus</taxon>
    </lineage>
</organism>
<name>A0A917UR97_9DEIO</name>
<dbReference type="RefSeq" id="WP_188963443.1">
    <property type="nucleotide sequence ID" value="NZ_BMOE01000007.1"/>
</dbReference>
<protein>
    <submittedName>
        <fullName evidence="2">Uncharacterized protein</fullName>
    </submittedName>
</protein>
<evidence type="ECO:0000313" key="3">
    <source>
        <dbReference type="Proteomes" id="UP000635726"/>
    </source>
</evidence>
<keyword evidence="1" id="KW-0732">Signal</keyword>
<feature type="chain" id="PRO_5036973197" evidence="1">
    <location>
        <begin position="19"/>
        <end position="178"/>
    </location>
</feature>
<accession>A0A917UR97</accession>
<dbReference type="Proteomes" id="UP000635726">
    <property type="component" value="Unassembled WGS sequence"/>
</dbReference>
<reference evidence="2" key="1">
    <citation type="journal article" date="2014" name="Int. J. Syst. Evol. Microbiol.">
        <title>Complete genome sequence of Corynebacterium casei LMG S-19264T (=DSM 44701T), isolated from a smear-ripened cheese.</title>
        <authorList>
            <consortium name="US DOE Joint Genome Institute (JGI-PGF)"/>
            <person name="Walter F."/>
            <person name="Albersmeier A."/>
            <person name="Kalinowski J."/>
            <person name="Ruckert C."/>
        </authorList>
    </citation>
    <scope>NUCLEOTIDE SEQUENCE</scope>
    <source>
        <strain evidence="2">JCM 14371</strain>
    </source>
</reference>
<dbReference type="AlphaFoldDB" id="A0A917UR97"/>
<feature type="signal peptide" evidence="1">
    <location>
        <begin position="1"/>
        <end position="18"/>
    </location>
</feature>
<sequence>MKNLMAVMGLILASTSFAQTWDANDGKLTLVGCYGKQDGVYCDFSFTLTKKQTSSLYWHKGDFKVFKQDGASDAADHVTFMDDKYDVFGESSIQEIIANVPVKVQAYFNIPSSTASFRALAFDNVKFDNIPVRAYGVASKVPTQLPAAPGVTGFAISLSNCQLQGQNYVCVATLTPTK</sequence>
<comment type="caution">
    <text evidence="2">The sequence shown here is derived from an EMBL/GenBank/DDBJ whole genome shotgun (WGS) entry which is preliminary data.</text>
</comment>